<keyword evidence="3" id="KW-0479">Metal-binding</keyword>
<protein>
    <recommendedName>
        <fullName evidence="7">PIN domain-containing protein</fullName>
    </recommendedName>
</protein>
<comment type="caution">
    <text evidence="8">The sequence shown here is derived from an EMBL/GenBank/DDBJ whole genome shotgun (WGS) entry which is preliminary data.</text>
</comment>
<accession>A0A094PYU0</accession>
<evidence type="ECO:0000259" key="7">
    <source>
        <dbReference type="Pfam" id="PF01850"/>
    </source>
</evidence>
<dbReference type="GO" id="GO:0004518">
    <property type="term" value="F:nuclease activity"/>
    <property type="evidence" value="ECO:0007669"/>
    <property type="project" value="UniProtKB-KW"/>
</dbReference>
<dbReference type="InterPro" id="IPR029060">
    <property type="entry name" value="PIN-like_dom_sf"/>
</dbReference>
<dbReference type="InterPro" id="IPR050556">
    <property type="entry name" value="Type_II_TA_system_RNase"/>
</dbReference>
<proteinExistence type="inferred from homology"/>
<reference evidence="8" key="1">
    <citation type="submission" date="2014-06" db="EMBL/GenBank/DDBJ databases">
        <title>Key roles for freshwater Actinobacteria revealed by deep metagenomic sequencing.</title>
        <authorList>
            <person name="Ghai R."/>
            <person name="Mizuno C.M."/>
            <person name="Picazo A."/>
            <person name="Camacho A."/>
            <person name="Rodriguez-Valera F."/>
        </authorList>
    </citation>
    <scope>NUCLEOTIDE SEQUENCE</scope>
</reference>
<dbReference type="Gene3D" id="3.40.50.1010">
    <property type="entry name" value="5'-nuclease"/>
    <property type="match status" value="1"/>
</dbReference>
<evidence type="ECO:0000256" key="2">
    <source>
        <dbReference type="ARBA" id="ARBA00022722"/>
    </source>
</evidence>
<sequence>MLDSSAVIALFNSADHHHGAIVTAMAGSSATFSISTMTATETLVAPARVSPRELEAFASALAKSFGEFLPMDTQVAIKAATIRATTAITTPDAIISATAAVFGLTLWTCDKKLAKAHKGARLIG</sequence>
<evidence type="ECO:0000256" key="4">
    <source>
        <dbReference type="ARBA" id="ARBA00022801"/>
    </source>
</evidence>
<dbReference type="InterPro" id="IPR002716">
    <property type="entry name" value="PIN_dom"/>
</dbReference>
<dbReference type="GO" id="GO:0016787">
    <property type="term" value="F:hydrolase activity"/>
    <property type="evidence" value="ECO:0007669"/>
    <property type="project" value="UniProtKB-KW"/>
</dbReference>
<evidence type="ECO:0000313" key="8">
    <source>
        <dbReference type="EMBL" id="KGA16297.1"/>
    </source>
</evidence>
<keyword evidence="5" id="KW-0460">Magnesium</keyword>
<organism evidence="8">
    <name type="scientific">freshwater metagenome</name>
    <dbReference type="NCBI Taxonomy" id="449393"/>
    <lineage>
        <taxon>unclassified sequences</taxon>
        <taxon>metagenomes</taxon>
        <taxon>ecological metagenomes</taxon>
    </lineage>
</organism>
<evidence type="ECO:0000256" key="3">
    <source>
        <dbReference type="ARBA" id="ARBA00022723"/>
    </source>
</evidence>
<dbReference type="Pfam" id="PF01850">
    <property type="entry name" value="PIN"/>
    <property type="match status" value="1"/>
</dbReference>
<evidence type="ECO:0000256" key="1">
    <source>
        <dbReference type="ARBA" id="ARBA00001946"/>
    </source>
</evidence>
<gene>
    <name evidence="8" type="ORF">GM51_12845</name>
</gene>
<dbReference type="AlphaFoldDB" id="A0A094PYU0"/>
<comment type="similarity">
    <text evidence="6">Belongs to the PINc/VapC protein family.</text>
</comment>
<dbReference type="CDD" id="cd09854">
    <property type="entry name" value="PIN_VapC-like"/>
    <property type="match status" value="1"/>
</dbReference>
<evidence type="ECO:0000256" key="6">
    <source>
        <dbReference type="ARBA" id="ARBA00038093"/>
    </source>
</evidence>
<keyword evidence="4" id="KW-0378">Hydrolase</keyword>
<dbReference type="PANTHER" id="PTHR33653:SF1">
    <property type="entry name" value="RIBONUCLEASE VAPC2"/>
    <property type="match status" value="1"/>
</dbReference>
<dbReference type="PANTHER" id="PTHR33653">
    <property type="entry name" value="RIBONUCLEASE VAPC2"/>
    <property type="match status" value="1"/>
</dbReference>
<dbReference type="SUPFAM" id="SSF88723">
    <property type="entry name" value="PIN domain-like"/>
    <property type="match status" value="1"/>
</dbReference>
<comment type="cofactor">
    <cofactor evidence="1">
        <name>Mg(2+)</name>
        <dbReference type="ChEBI" id="CHEBI:18420"/>
    </cofactor>
</comment>
<name>A0A094PYU0_9ZZZZ</name>
<evidence type="ECO:0000256" key="5">
    <source>
        <dbReference type="ARBA" id="ARBA00022842"/>
    </source>
</evidence>
<feature type="domain" description="PIN" evidence="7">
    <location>
        <begin position="1"/>
        <end position="116"/>
    </location>
</feature>
<dbReference type="GO" id="GO:0046872">
    <property type="term" value="F:metal ion binding"/>
    <property type="evidence" value="ECO:0007669"/>
    <property type="project" value="UniProtKB-KW"/>
</dbReference>
<dbReference type="EMBL" id="JNSL01000088">
    <property type="protein sequence ID" value="KGA16297.1"/>
    <property type="molecule type" value="Genomic_DNA"/>
</dbReference>
<keyword evidence="2" id="KW-0540">Nuclease</keyword>